<dbReference type="Proteomes" id="UP000277811">
    <property type="component" value="Unassembled WGS sequence"/>
</dbReference>
<name>A0A498RF71_9FIRM</name>
<sequence length="99" mass="10595">MHDPIACSHEAVREYGIKLTAWGDLPKGADAVIAAVSHKSYLTVGFSGLQALLRPDGLFVDVKFAYGAAGSLLAAEISRVSHPDRAALINPQKEIHDRT</sequence>
<dbReference type="EMBL" id="UPPP01000127">
    <property type="protein sequence ID" value="VBB09597.1"/>
    <property type="molecule type" value="Genomic_DNA"/>
</dbReference>
<gene>
    <name evidence="1" type="ORF">LUCI_4892</name>
</gene>
<reference evidence="1 2" key="1">
    <citation type="submission" date="2018-06" db="EMBL/GenBank/DDBJ databases">
        <authorList>
            <person name="Strepis N."/>
        </authorList>
    </citation>
    <scope>NUCLEOTIDE SEQUENCE [LARGE SCALE GENOMIC DNA]</scope>
    <source>
        <strain evidence="1">LUCI</strain>
    </source>
</reference>
<evidence type="ECO:0000313" key="1">
    <source>
        <dbReference type="EMBL" id="VBB09597.1"/>
    </source>
</evidence>
<organism evidence="1 2">
    <name type="scientific">Lucifera butyrica</name>
    <dbReference type="NCBI Taxonomy" id="1351585"/>
    <lineage>
        <taxon>Bacteria</taxon>
        <taxon>Bacillati</taxon>
        <taxon>Bacillota</taxon>
        <taxon>Negativicutes</taxon>
        <taxon>Veillonellales</taxon>
        <taxon>Veillonellaceae</taxon>
        <taxon>Lucifera</taxon>
    </lineage>
</organism>
<dbReference type="AlphaFoldDB" id="A0A498RF71"/>
<keyword evidence="2" id="KW-1185">Reference proteome</keyword>
<evidence type="ECO:0000313" key="2">
    <source>
        <dbReference type="Proteomes" id="UP000277811"/>
    </source>
</evidence>
<accession>A0A498RF71</accession>
<proteinExistence type="predicted"/>
<protein>
    <submittedName>
        <fullName evidence="1">Uncharacterized protein</fullName>
    </submittedName>
</protein>